<sequence length="76" mass="8740">MLTIAPINMMLQAEEQAKHLEQNTRILAEDMQRTLPSETQTPRWLNAVSHFVARLRQKAQHQPTVTTCCVERHSCA</sequence>
<dbReference type="AlphaFoldDB" id="A0A081BQZ5"/>
<dbReference type="Proteomes" id="UP000030700">
    <property type="component" value="Unassembled WGS sequence"/>
</dbReference>
<dbReference type="EMBL" id="DF820460">
    <property type="protein sequence ID" value="GAK53826.1"/>
    <property type="molecule type" value="Genomic_DNA"/>
</dbReference>
<dbReference type="HOGENOM" id="CLU_2647137_0_0_0"/>
<accession>A0A081BQZ5</accession>
<proteinExistence type="predicted"/>
<protein>
    <submittedName>
        <fullName evidence="1">Uncharacterized protein</fullName>
    </submittedName>
</protein>
<evidence type="ECO:0000313" key="1">
    <source>
        <dbReference type="EMBL" id="GAK53826.1"/>
    </source>
</evidence>
<evidence type="ECO:0000313" key="2">
    <source>
        <dbReference type="Proteomes" id="UP000030700"/>
    </source>
</evidence>
<name>A0A081BQZ5_9BACT</name>
<keyword evidence="2" id="KW-1185">Reference proteome</keyword>
<organism evidence="1">
    <name type="scientific">Candidatus Moduliflexus flocculans</name>
    <dbReference type="NCBI Taxonomy" id="1499966"/>
    <lineage>
        <taxon>Bacteria</taxon>
        <taxon>Candidatus Moduliflexota</taxon>
        <taxon>Candidatus Moduliflexia</taxon>
        <taxon>Candidatus Moduliflexales</taxon>
        <taxon>Candidatus Moduliflexaceae</taxon>
    </lineage>
</organism>
<gene>
    <name evidence="1" type="ORF">U14_05100</name>
</gene>
<reference evidence="1" key="1">
    <citation type="journal article" date="2015" name="PeerJ">
        <title>First genomic representation of candidate bacterial phylum KSB3 points to enhanced environmental sensing as a trigger of wastewater bulking.</title>
        <authorList>
            <person name="Sekiguchi Y."/>
            <person name="Ohashi A."/>
            <person name="Parks D.H."/>
            <person name="Yamauchi T."/>
            <person name="Tyson G.W."/>
            <person name="Hugenholtz P."/>
        </authorList>
    </citation>
    <scope>NUCLEOTIDE SEQUENCE [LARGE SCALE GENOMIC DNA]</scope>
</reference>